<keyword evidence="6" id="KW-1185">Reference proteome</keyword>
<dbReference type="Pfam" id="PF01564">
    <property type="entry name" value="Spermine_synth"/>
    <property type="match status" value="1"/>
</dbReference>
<dbReference type="PANTHER" id="PTHR46315">
    <property type="entry name" value="SPERMINE SYNTHASE"/>
    <property type="match status" value="1"/>
</dbReference>
<dbReference type="SUPFAM" id="SSF53335">
    <property type="entry name" value="S-adenosyl-L-methionine-dependent methyltransferases"/>
    <property type="match status" value="1"/>
</dbReference>
<evidence type="ECO:0000313" key="5">
    <source>
        <dbReference type="EMBL" id="CAK8695837.1"/>
    </source>
</evidence>
<keyword evidence="2 3" id="KW-0808">Transferase</keyword>
<gene>
    <name evidence="5" type="ORF">CVLEPA_LOCUS29056</name>
</gene>
<dbReference type="EMBL" id="CAWYQH010000152">
    <property type="protein sequence ID" value="CAK8695837.1"/>
    <property type="molecule type" value="Genomic_DNA"/>
</dbReference>
<dbReference type="Gene3D" id="3.40.50.150">
    <property type="entry name" value="Vaccinia Virus protein VP39"/>
    <property type="match status" value="1"/>
</dbReference>
<evidence type="ECO:0000313" key="6">
    <source>
        <dbReference type="Proteomes" id="UP001642483"/>
    </source>
</evidence>
<organism evidence="5 6">
    <name type="scientific">Clavelina lepadiformis</name>
    <name type="common">Light-bulb sea squirt</name>
    <name type="synonym">Ascidia lepadiformis</name>
    <dbReference type="NCBI Taxonomy" id="159417"/>
    <lineage>
        <taxon>Eukaryota</taxon>
        <taxon>Metazoa</taxon>
        <taxon>Chordata</taxon>
        <taxon>Tunicata</taxon>
        <taxon>Ascidiacea</taxon>
        <taxon>Aplousobranchia</taxon>
        <taxon>Clavelinidae</taxon>
        <taxon>Clavelina</taxon>
    </lineage>
</organism>
<comment type="similarity">
    <text evidence="1">Belongs to the spermidine/spermine synthase family.</text>
</comment>
<feature type="active site" description="Proton acceptor" evidence="3">
    <location>
        <position position="276"/>
    </location>
</feature>
<dbReference type="Gene3D" id="2.30.140.10">
    <property type="entry name" value="Spermidine synthase, tetramerisation domain"/>
    <property type="match status" value="1"/>
</dbReference>
<name>A0ABP0GW05_CLALP</name>
<dbReference type="PROSITE" id="PS01330">
    <property type="entry name" value="PABS_1"/>
    <property type="match status" value="1"/>
</dbReference>
<dbReference type="InterPro" id="IPR030374">
    <property type="entry name" value="PABS"/>
</dbReference>
<dbReference type="InterPro" id="IPR035246">
    <property type="entry name" value="Spermidine_synt_N"/>
</dbReference>
<accession>A0ABP0GW05</accession>
<evidence type="ECO:0000256" key="1">
    <source>
        <dbReference type="ARBA" id="ARBA00007867"/>
    </source>
</evidence>
<dbReference type="InterPro" id="IPR001045">
    <property type="entry name" value="Spermi_synthase"/>
</dbReference>
<dbReference type="Proteomes" id="UP001642483">
    <property type="component" value="Unassembled WGS sequence"/>
</dbReference>
<dbReference type="PROSITE" id="PS51006">
    <property type="entry name" value="PABS_2"/>
    <property type="match status" value="1"/>
</dbReference>
<dbReference type="InterPro" id="IPR030373">
    <property type="entry name" value="PABS_CS"/>
</dbReference>
<comment type="caution">
    <text evidence="5">The sequence shown here is derived from an EMBL/GenBank/DDBJ whole genome shotgun (WGS) entry which is preliminary data.</text>
</comment>
<protein>
    <recommendedName>
        <fullName evidence="4">PABS domain-containing protein</fullName>
    </recommendedName>
</protein>
<dbReference type="CDD" id="cd02440">
    <property type="entry name" value="AdoMet_MTases"/>
    <property type="match status" value="1"/>
</dbReference>
<dbReference type="InterPro" id="IPR029063">
    <property type="entry name" value="SAM-dependent_MTases_sf"/>
</dbReference>
<dbReference type="InterPro" id="IPR037163">
    <property type="entry name" value="Spermidine_synt_N_sf"/>
</dbReference>
<keyword evidence="3" id="KW-0620">Polyamine biosynthesis</keyword>
<evidence type="ECO:0000256" key="2">
    <source>
        <dbReference type="ARBA" id="ARBA00022679"/>
    </source>
</evidence>
<dbReference type="InterPro" id="IPR015576">
    <property type="entry name" value="Spermine_synthase_animal"/>
</dbReference>
<dbReference type="Pfam" id="PF17284">
    <property type="entry name" value="Spermine_synt_N"/>
    <property type="match status" value="1"/>
</dbReference>
<sequence length="390" mass="44889">MLVLTSLFEIRRVDQLGFSSEIWKEIEVILKRQNFSTLPHSTCDGLPPIALLQDRDDPRNTLLVTITKSLLTIDFNETSNDDDVTQHRRRAQEIQIKLESVLPSCIIKRTCPLQRGRKIWQYSELGDGRISEDDYTEILFDEKSDYQQVTIARSDEFGNVLLLDGLENLSENDNIYTSTLLGLDEGLCFKDKKILILGGGDGAALYELLKRSPAMVTMVEIDEVVIHACRKHLRGCCGDSMDKYRGENYEIIIGDCIELLRQYSEEGKKFDYVISDITDIPIEPKTDITSDKTSQVFFSDVNDSIWVFFKQVYKLCLKVTTNDGYLMTHVGASSNKRAIENFKRETSKLDKNLKMNYYHKHIPTFEDRWTFCHIKKNTAQKMECDIIDSV</sequence>
<dbReference type="HAMAP" id="MF_00198">
    <property type="entry name" value="Spermidine_synth"/>
    <property type="match status" value="1"/>
</dbReference>
<feature type="domain" description="PABS" evidence="4">
    <location>
        <begin position="118"/>
        <end position="376"/>
    </location>
</feature>
<dbReference type="PANTHER" id="PTHR46315:SF1">
    <property type="entry name" value="SPERMINE SYNTHASE"/>
    <property type="match status" value="1"/>
</dbReference>
<proteinExistence type="inferred from homology"/>
<reference evidence="5 6" key="1">
    <citation type="submission" date="2024-02" db="EMBL/GenBank/DDBJ databases">
        <authorList>
            <person name="Daric V."/>
            <person name="Darras S."/>
        </authorList>
    </citation>
    <scope>NUCLEOTIDE SEQUENCE [LARGE SCALE GENOMIC DNA]</scope>
</reference>
<evidence type="ECO:0000259" key="4">
    <source>
        <dbReference type="PROSITE" id="PS51006"/>
    </source>
</evidence>
<evidence type="ECO:0000256" key="3">
    <source>
        <dbReference type="PROSITE-ProRule" id="PRU00354"/>
    </source>
</evidence>